<dbReference type="Pfam" id="PF00582">
    <property type="entry name" value="Usp"/>
    <property type="match status" value="1"/>
</dbReference>
<sequence length="135" mass="14918">MPDKKKPVLLCLDLEDGSQQLACKGADYARQLNRPLHVLYVLPQSSSEAEGAAAERLRELTDRAFEGADAEVLAVRRGCVEDCIVDYLKEMDVDLVILGYRYKARRERVYVGSTVKTVISLAPGPVLVVPIDGEK</sequence>
<dbReference type="Gene3D" id="3.40.50.620">
    <property type="entry name" value="HUPs"/>
    <property type="match status" value="1"/>
</dbReference>
<name>A0A3B0RG73_9ZZZZ</name>
<organism evidence="3">
    <name type="scientific">hydrothermal vent metagenome</name>
    <dbReference type="NCBI Taxonomy" id="652676"/>
    <lineage>
        <taxon>unclassified sequences</taxon>
        <taxon>metagenomes</taxon>
        <taxon>ecological metagenomes</taxon>
    </lineage>
</organism>
<dbReference type="InterPro" id="IPR006016">
    <property type="entry name" value="UspA"/>
</dbReference>
<dbReference type="AlphaFoldDB" id="A0A3B0RG73"/>
<dbReference type="SUPFAM" id="SSF52402">
    <property type="entry name" value="Adenine nucleotide alpha hydrolases-like"/>
    <property type="match status" value="1"/>
</dbReference>
<feature type="domain" description="UspA" evidence="2">
    <location>
        <begin position="6"/>
        <end position="130"/>
    </location>
</feature>
<evidence type="ECO:0000259" key="2">
    <source>
        <dbReference type="Pfam" id="PF00582"/>
    </source>
</evidence>
<dbReference type="InterPro" id="IPR014729">
    <property type="entry name" value="Rossmann-like_a/b/a_fold"/>
</dbReference>
<evidence type="ECO:0000256" key="1">
    <source>
        <dbReference type="ARBA" id="ARBA00008791"/>
    </source>
</evidence>
<proteinExistence type="inferred from homology"/>
<protein>
    <recommendedName>
        <fullName evidence="2">UspA domain-containing protein</fullName>
    </recommendedName>
</protein>
<accession>A0A3B0RG73</accession>
<dbReference type="InterPro" id="IPR006015">
    <property type="entry name" value="Universal_stress_UspA"/>
</dbReference>
<comment type="similarity">
    <text evidence="1">Belongs to the universal stress protein A family.</text>
</comment>
<dbReference type="PANTHER" id="PTHR46268:SF6">
    <property type="entry name" value="UNIVERSAL STRESS PROTEIN UP12"/>
    <property type="match status" value="1"/>
</dbReference>
<dbReference type="PRINTS" id="PR01438">
    <property type="entry name" value="UNVRSLSTRESS"/>
</dbReference>
<gene>
    <name evidence="3" type="ORF">MNBD_DELTA01-831</name>
</gene>
<dbReference type="EMBL" id="UOEA01000044">
    <property type="protein sequence ID" value="VAV83643.1"/>
    <property type="molecule type" value="Genomic_DNA"/>
</dbReference>
<dbReference type="PANTHER" id="PTHR46268">
    <property type="entry name" value="STRESS RESPONSE PROTEIN NHAX"/>
    <property type="match status" value="1"/>
</dbReference>
<reference evidence="3" key="1">
    <citation type="submission" date="2018-06" db="EMBL/GenBank/DDBJ databases">
        <authorList>
            <person name="Zhirakovskaya E."/>
        </authorList>
    </citation>
    <scope>NUCLEOTIDE SEQUENCE</scope>
</reference>
<evidence type="ECO:0000313" key="3">
    <source>
        <dbReference type="EMBL" id="VAV83643.1"/>
    </source>
</evidence>
<dbReference type="CDD" id="cd00293">
    <property type="entry name" value="USP-like"/>
    <property type="match status" value="1"/>
</dbReference>